<organism evidence="3 4">
    <name type="scientific">Tetrapyrgos nigripes</name>
    <dbReference type="NCBI Taxonomy" id="182062"/>
    <lineage>
        <taxon>Eukaryota</taxon>
        <taxon>Fungi</taxon>
        <taxon>Dikarya</taxon>
        <taxon>Basidiomycota</taxon>
        <taxon>Agaricomycotina</taxon>
        <taxon>Agaricomycetes</taxon>
        <taxon>Agaricomycetidae</taxon>
        <taxon>Agaricales</taxon>
        <taxon>Marasmiineae</taxon>
        <taxon>Marasmiaceae</taxon>
        <taxon>Tetrapyrgos</taxon>
    </lineage>
</organism>
<feature type="domain" description="Origin recognition complex subunit 3 N-terminal" evidence="2">
    <location>
        <begin position="33"/>
        <end position="316"/>
    </location>
</feature>
<dbReference type="GO" id="GO:0006270">
    <property type="term" value="P:DNA replication initiation"/>
    <property type="evidence" value="ECO:0007669"/>
    <property type="project" value="TreeGrafter"/>
</dbReference>
<keyword evidence="4" id="KW-1185">Reference proteome</keyword>
<dbReference type="AlphaFoldDB" id="A0A8H5FQY4"/>
<dbReference type="PANTHER" id="PTHR12748">
    <property type="entry name" value="ORIGIN RECOGNITION COMPLEX SUBUNIT 3"/>
    <property type="match status" value="1"/>
</dbReference>
<dbReference type="GO" id="GO:0031261">
    <property type="term" value="C:DNA replication preinitiation complex"/>
    <property type="evidence" value="ECO:0007669"/>
    <property type="project" value="TreeGrafter"/>
</dbReference>
<reference evidence="3 4" key="1">
    <citation type="journal article" date="2020" name="ISME J.">
        <title>Uncovering the hidden diversity of litter-decomposition mechanisms in mushroom-forming fungi.</title>
        <authorList>
            <person name="Floudas D."/>
            <person name="Bentzer J."/>
            <person name="Ahren D."/>
            <person name="Johansson T."/>
            <person name="Persson P."/>
            <person name="Tunlid A."/>
        </authorList>
    </citation>
    <scope>NUCLEOTIDE SEQUENCE [LARGE SCALE GENOMIC DNA]</scope>
    <source>
        <strain evidence="3 4">CBS 291.85</strain>
    </source>
</reference>
<feature type="compositionally biased region" description="Acidic residues" evidence="1">
    <location>
        <begin position="19"/>
        <end position="29"/>
    </location>
</feature>
<dbReference type="CDD" id="cd20704">
    <property type="entry name" value="Orc3"/>
    <property type="match status" value="1"/>
</dbReference>
<name>A0A8H5FQY4_9AGAR</name>
<feature type="region of interest" description="Disordered" evidence="1">
    <location>
        <begin position="19"/>
        <end position="41"/>
    </location>
</feature>
<evidence type="ECO:0000259" key="2">
    <source>
        <dbReference type="Pfam" id="PF07034"/>
    </source>
</evidence>
<evidence type="ECO:0000256" key="1">
    <source>
        <dbReference type="SAM" id="MobiDB-lite"/>
    </source>
</evidence>
<proteinExistence type="predicted"/>
<dbReference type="EMBL" id="JAACJM010000103">
    <property type="protein sequence ID" value="KAF5346345.1"/>
    <property type="molecule type" value="Genomic_DNA"/>
</dbReference>
<dbReference type="InterPro" id="IPR045667">
    <property type="entry name" value="ORC3_N"/>
</dbReference>
<feature type="compositionally biased region" description="Basic residues" evidence="1">
    <location>
        <begin position="225"/>
        <end position="235"/>
    </location>
</feature>
<comment type="caution">
    <text evidence="3">The sequence shown here is derived from an EMBL/GenBank/DDBJ whole genome shotgun (WGS) entry which is preliminary data.</text>
</comment>
<dbReference type="GO" id="GO:0005664">
    <property type="term" value="C:nuclear origin of replication recognition complex"/>
    <property type="evidence" value="ECO:0007669"/>
    <property type="project" value="InterPro"/>
</dbReference>
<dbReference type="PANTHER" id="PTHR12748:SF0">
    <property type="entry name" value="ORIGIN RECOGNITION COMPLEX SUBUNIT 3"/>
    <property type="match status" value="1"/>
</dbReference>
<dbReference type="Pfam" id="PF07034">
    <property type="entry name" value="ORC3_N"/>
    <property type="match status" value="1"/>
</dbReference>
<dbReference type="InterPro" id="IPR020795">
    <property type="entry name" value="ORC3"/>
</dbReference>
<dbReference type="Proteomes" id="UP000559256">
    <property type="component" value="Unassembled WGS sequence"/>
</dbReference>
<dbReference type="GO" id="GO:0003688">
    <property type="term" value="F:DNA replication origin binding"/>
    <property type="evidence" value="ECO:0007669"/>
    <property type="project" value="TreeGrafter"/>
</dbReference>
<evidence type="ECO:0000313" key="4">
    <source>
        <dbReference type="Proteomes" id="UP000559256"/>
    </source>
</evidence>
<evidence type="ECO:0000313" key="3">
    <source>
        <dbReference type="EMBL" id="KAF5346345.1"/>
    </source>
</evidence>
<gene>
    <name evidence="3" type="ORF">D9758_011470</name>
</gene>
<feature type="region of interest" description="Disordered" evidence="1">
    <location>
        <begin position="212"/>
        <end position="257"/>
    </location>
</feature>
<protein>
    <recommendedName>
        <fullName evidence="2">Origin recognition complex subunit 3 N-terminal domain-containing protein</fullName>
    </recommendedName>
</protein>
<accession>A0A8H5FQY4</accession>
<sequence length="575" mass="63655">MTIDLDDSNQSVFFISCAESDDEEQEQEQQESSSTPYGDLPNGGELRWEAYRAAWAKCLERVQAIVQALYEPAVKQVVKTINNAYVDTLPGIPHEELPMVVVSGMSCAGLAETLAQQGVQFTDPSNITLLSAIIAALTQEQEQREEETAPPPFITHLSPSECPNITTAMRNLISGFIVQSTGEKYTSSARSLAPYDIQVLKAWYNFATTGTQSEEDLEPEPASHTRNHSRSRKSKGKAESRNDDSSNDNGQSKPKSQCKRKRKLLIVLRDFEQFDPNVISDIIYICSLHIPALPLVFLVSLSSPSTSTSSLLKASQGATSTSTSLQISSQSYLHTTYPRSTLSLLRLHQFGPGLGPSGVGVGGGGIGVPLGRRLLGEIFEKTFIDLVYDPLLVLGPTVLEFLLDYCMKWNCDVDSILNILQSRRVYALLDFPRLFLRLILAHLKHFTTSAPTTTPTVLFLSTPPSSTWKNPASFEFLDTLMGRLHDDADVDTHPQSTPTPQPEPWDISNITSLTKSIDKLRESFYDSHRHLKLGFRVLRLVDGFLVGGGIRGCGRIGKEDWRRARGRDMMVMGWA</sequence>
<dbReference type="GO" id="GO:0005656">
    <property type="term" value="C:nuclear pre-replicative complex"/>
    <property type="evidence" value="ECO:0007669"/>
    <property type="project" value="TreeGrafter"/>
</dbReference>
<dbReference type="OrthoDB" id="10265211at2759"/>